<feature type="transmembrane region" description="Helical" evidence="5">
    <location>
        <begin position="75"/>
        <end position="96"/>
    </location>
</feature>
<feature type="transmembrane region" description="Helical" evidence="5">
    <location>
        <begin position="331"/>
        <end position="349"/>
    </location>
</feature>
<keyword evidence="3 5" id="KW-1133">Transmembrane helix</keyword>
<feature type="domain" description="O-antigen ligase-related" evidence="6">
    <location>
        <begin position="318"/>
        <end position="477"/>
    </location>
</feature>
<feature type="transmembrane region" description="Helical" evidence="5">
    <location>
        <begin position="361"/>
        <end position="383"/>
    </location>
</feature>
<gene>
    <name evidence="7" type="ORF">UU70_C0008G0004</name>
</gene>
<proteinExistence type="predicted"/>
<evidence type="ECO:0000313" key="7">
    <source>
        <dbReference type="EMBL" id="KKS13781.1"/>
    </source>
</evidence>
<keyword evidence="4 5" id="KW-0472">Membrane</keyword>
<accession>A0A0G0YVS3</accession>
<evidence type="ECO:0000256" key="4">
    <source>
        <dbReference type="ARBA" id="ARBA00023136"/>
    </source>
</evidence>
<feature type="transmembrane region" description="Helical" evidence="5">
    <location>
        <begin position="116"/>
        <end position="132"/>
    </location>
</feature>
<evidence type="ECO:0000313" key="8">
    <source>
        <dbReference type="Proteomes" id="UP000034380"/>
    </source>
</evidence>
<dbReference type="GO" id="GO:0016020">
    <property type="term" value="C:membrane"/>
    <property type="evidence" value="ECO:0007669"/>
    <property type="project" value="UniProtKB-SubCell"/>
</dbReference>
<feature type="transmembrane region" description="Helical" evidence="5">
    <location>
        <begin position="528"/>
        <end position="545"/>
    </location>
</feature>
<feature type="transmembrane region" description="Helical" evidence="5">
    <location>
        <begin position="216"/>
        <end position="233"/>
    </location>
</feature>
<dbReference type="InterPro" id="IPR051533">
    <property type="entry name" value="WaaL-like"/>
</dbReference>
<keyword evidence="2 5" id="KW-0812">Transmembrane</keyword>
<evidence type="ECO:0000256" key="3">
    <source>
        <dbReference type="ARBA" id="ARBA00022989"/>
    </source>
</evidence>
<protein>
    <submittedName>
        <fullName evidence="7">O-antigen polymerase</fullName>
    </submittedName>
</protein>
<comment type="caution">
    <text evidence="7">The sequence shown here is derived from an EMBL/GenBank/DDBJ whole genome shotgun (WGS) entry which is preliminary data.</text>
</comment>
<evidence type="ECO:0000256" key="2">
    <source>
        <dbReference type="ARBA" id="ARBA00022692"/>
    </source>
</evidence>
<feature type="transmembrane region" description="Helical" evidence="5">
    <location>
        <begin position="174"/>
        <end position="195"/>
    </location>
</feature>
<reference evidence="7 8" key="1">
    <citation type="journal article" date="2015" name="Nature">
        <title>rRNA introns, odd ribosomes, and small enigmatic genomes across a large radiation of phyla.</title>
        <authorList>
            <person name="Brown C.T."/>
            <person name="Hug L.A."/>
            <person name="Thomas B.C."/>
            <person name="Sharon I."/>
            <person name="Castelle C.J."/>
            <person name="Singh A."/>
            <person name="Wilkins M.J."/>
            <person name="Williams K.H."/>
            <person name="Banfield J.F."/>
        </authorList>
    </citation>
    <scope>NUCLEOTIDE SEQUENCE [LARGE SCALE GENOMIC DNA]</scope>
</reference>
<dbReference type="Proteomes" id="UP000034380">
    <property type="component" value="Unassembled WGS sequence"/>
</dbReference>
<feature type="transmembrane region" description="Helical" evidence="5">
    <location>
        <begin position="37"/>
        <end position="63"/>
    </location>
</feature>
<evidence type="ECO:0000256" key="1">
    <source>
        <dbReference type="ARBA" id="ARBA00004141"/>
    </source>
</evidence>
<feature type="transmembrane region" description="Helical" evidence="5">
    <location>
        <begin position="144"/>
        <end position="162"/>
    </location>
</feature>
<organism evidence="7 8">
    <name type="scientific">Candidatus Yanofskybacteria bacterium GW2011_GWA1_41_6</name>
    <dbReference type="NCBI Taxonomy" id="1619020"/>
    <lineage>
        <taxon>Bacteria</taxon>
        <taxon>Candidatus Yanofskyibacteriota</taxon>
    </lineage>
</organism>
<dbReference type="Pfam" id="PF04932">
    <property type="entry name" value="Wzy_C"/>
    <property type="match status" value="1"/>
</dbReference>
<feature type="transmembrane region" description="Helical" evidence="5">
    <location>
        <begin position="248"/>
        <end position="267"/>
    </location>
</feature>
<sequence>MNKKFLNLFFALHLIFVALVLIGELPREFVLYETGLLILYFLFASTEDGLIFFVRSIPIFIAIPLTTNYDNLNQWRILAVILFFKWLLTRETWHYFSAWLILLLRKPWTVIKEHPWVVLFKILVILGLLSLWQAPDKIEGLKRIIYFINAGLVGVIIAYPPKNKTFINRLIKNITIPIIIVTLVGVVQVVITYFIDIYQFMRIWGEGIQMREFGTMWSYIAVNVGNTWLAYFGDQLSLRVFSLFPDSHSFPIFLLLGLPAFFAWTLTKPLGKAAKLRDMIFTPLEVAPPRSEGLAPLARARLLTGFTRGKVAVLWIPLIFLMMILSGTRGIWAGGITMIFWIILVLTYMNYIKINIERINIFKYLSCYLVIFFMLFAVAYPIFSSPQFLVSKGDSLLLQQRLKSLFDFGETSNSQRIEIWKKSLVSISNNPILGVGIGNFPVVLGQNIQLSKAGSSAHNIYLQVASEIGIPALLTFLFLIWLVLKQIYNKFIETHEPIYQAYFGGLLITFPWVLVYLMTDVAIFDERALLLCVITLAITAIPLNAHE</sequence>
<dbReference type="PANTHER" id="PTHR37422:SF13">
    <property type="entry name" value="LIPOPOLYSACCHARIDE BIOSYNTHESIS PROTEIN PA4999-RELATED"/>
    <property type="match status" value="1"/>
</dbReference>
<feature type="transmembrane region" description="Helical" evidence="5">
    <location>
        <begin position="309"/>
        <end position="325"/>
    </location>
</feature>
<comment type="subcellular location">
    <subcellularLocation>
        <location evidence="1">Membrane</location>
        <topology evidence="1">Multi-pass membrane protein</topology>
    </subcellularLocation>
</comment>
<feature type="transmembrane region" description="Helical" evidence="5">
    <location>
        <begin position="460"/>
        <end position="484"/>
    </location>
</feature>
<dbReference type="PANTHER" id="PTHR37422">
    <property type="entry name" value="TEICHURONIC ACID BIOSYNTHESIS PROTEIN TUAE"/>
    <property type="match status" value="1"/>
</dbReference>
<dbReference type="EMBL" id="LCBQ01000008">
    <property type="protein sequence ID" value="KKS13781.1"/>
    <property type="molecule type" value="Genomic_DNA"/>
</dbReference>
<dbReference type="AlphaFoldDB" id="A0A0G0YVS3"/>
<evidence type="ECO:0000256" key="5">
    <source>
        <dbReference type="SAM" id="Phobius"/>
    </source>
</evidence>
<feature type="transmembrane region" description="Helical" evidence="5">
    <location>
        <begin position="496"/>
        <end position="516"/>
    </location>
</feature>
<name>A0A0G0YVS3_9BACT</name>
<feature type="transmembrane region" description="Helical" evidence="5">
    <location>
        <begin position="5"/>
        <end position="25"/>
    </location>
</feature>
<dbReference type="InterPro" id="IPR007016">
    <property type="entry name" value="O-antigen_ligase-rel_domated"/>
</dbReference>
<evidence type="ECO:0000259" key="6">
    <source>
        <dbReference type="Pfam" id="PF04932"/>
    </source>
</evidence>